<evidence type="ECO:0000313" key="1">
    <source>
        <dbReference type="EMBL" id="SPR96603.1"/>
    </source>
</evidence>
<organism evidence="1 2">
    <name type="scientific">Cupriavidus taiwanensis</name>
    <dbReference type="NCBI Taxonomy" id="164546"/>
    <lineage>
        <taxon>Bacteria</taxon>
        <taxon>Pseudomonadati</taxon>
        <taxon>Pseudomonadota</taxon>
        <taxon>Betaproteobacteria</taxon>
        <taxon>Burkholderiales</taxon>
        <taxon>Burkholderiaceae</taxon>
        <taxon>Cupriavidus</taxon>
    </lineage>
</organism>
<protein>
    <submittedName>
        <fullName evidence="1">Uncharacterized protein</fullName>
    </submittedName>
</protein>
<reference evidence="1 2" key="1">
    <citation type="submission" date="2018-01" db="EMBL/GenBank/DDBJ databases">
        <authorList>
            <person name="Gaut B.S."/>
            <person name="Morton B.R."/>
            <person name="Clegg M.T."/>
            <person name="Duvall M.R."/>
        </authorList>
    </citation>
    <scope>NUCLEOTIDE SEQUENCE [LARGE SCALE GENOMIC DNA]</scope>
    <source>
        <strain evidence="1">Cupriavidus taiwanensis cmp 52</strain>
    </source>
</reference>
<proteinExistence type="predicted"/>
<gene>
    <name evidence="1" type="ORF">CBM2634_A140021</name>
</gene>
<accession>A0A375IYZ4</accession>
<dbReference type="AlphaFoldDB" id="A0A375IYZ4"/>
<sequence>MRSSLAKILHFLIINPPKNGMAMELNRQWMGVDLILADF</sequence>
<dbReference type="Proteomes" id="UP000256805">
    <property type="component" value="Unassembled WGS sequence"/>
</dbReference>
<evidence type="ECO:0000313" key="2">
    <source>
        <dbReference type="Proteomes" id="UP000256805"/>
    </source>
</evidence>
<dbReference type="EMBL" id="OVTA01000006">
    <property type="protein sequence ID" value="SPR96603.1"/>
    <property type="molecule type" value="Genomic_DNA"/>
</dbReference>
<name>A0A375IYZ4_9BURK</name>